<feature type="domain" description="Septum formation-related" evidence="2">
    <location>
        <begin position="104"/>
        <end position="312"/>
    </location>
</feature>
<dbReference type="RefSeq" id="WP_138645171.1">
    <property type="nucleotide sequence ID" value="NZ_VCKW01000047.1"/>
</dbReference>
<evidence type="ECO:0000256" key="1">
    <source>
        <dbReference type="SAM" id="Phobius"/>
    </source>
</evidence>
<dbReference type="OrthoDB" id="3480120at2"/>
<dbReference type="Pfam" id="PF13845">
    <property type="entry name" value="Septum_form"/>
    <property type="match status" value="1"/>
</dbReference>
<keyword evidence="4" id="KW-1185">Reference proteome</keyword>
<protein>
    <recommendedName>
        <fullName evidence="2">Septum formation-related domain-containing protein</fullName>
    </recommendedName>
</protein>
<evidence type="ECO:0000259" key="2">
    <source>
        <dbReference type="Pfam" id="PF13845"/>
    </source>
</evidence>
<accession>A0A5C4JDX8</accession>
<keyword evidence="1" id="KW-0472">Membrane</keyword>
<keyword evidence="1" id="KW-1133">Transmembrane helix</keyword>
<dbReference type="EMBL" id="VCKW01000047">
    <property type="protein sequence ID" value="TMR02654.1"/>
    <property type="molecule type" value="Genomic_DNA"/>
</dbReference>
<dbReference type="Proteomes" id="UP000309174">
    <property type="component" value="Unassembled WGS sequence"/>
</dbReference>
<reference evidence="3 4" key="1">
    <citation type="submission" date="2019-05" db="EMBL/GenBank/DDBJ databases">
        <title>Draft genome sequence of Actinomadura sp. 14C53.</title>
        <authorList>
            <person name="Saricaoglu S."/>
            <person name="Isik K."/>
        </authorList>
    </citation>
    <scope>NUCLEOTIDE SEQUENCE [LARGE SCALE GENOMIC DNA]</scope>
    <source>
        <strain evidence="3 4">14C53</strain>
    </source>
</reference>
<feature type="transmembrane region" description="Helical" evidence="1">
    <location>
        <begin position="53"/>
        <end position="80"/>
    </location>
</feature>
<name>A0A5C4JDX8_9ACTN</name>
<feature type="transmembrane region" description="Helical" evidence="1">
    <location>
        <begin position="16"/>
        <end position="41"/>
    </location>
</feature>
<gene>
    <name evidence="3" type="ORF">ETD83_11995</name>
</gene>
<proteinExistence type="predicted"/>
<sequence length="328" mass="35027">MPMPAPGSAPGRTNRFAVVALVTGLTGLVLLAVGFAIAAFVQIGRRGEKGKGLAIGGLAASVAWVLVAAVALAVFVGSIFTTDRDASGRVTGKDKVLPAALRTGDCFTGLREGAFRNLVTALPCTEPHDGEVIATLQMPGGEYPGDQKVAEAATGLCGRKMLQFRRSRYARDLAQYSIQPTKTSWNAGDRKLICLARYTGSGTLTAPLAKTVDSTMKEWLGLAVGDCLGKWDENTQAQRVIPCAQPHWIQVYAVLTLPEGPYPGPKATEKKAAAACDKRADKVFTGRPSPELISWLFPEKYDWEAGVRTVVCLAESDDRPLKKSLLPR</sequence>
<evidence type="ECO:0000313" key="4">
    <source>
        <dbReference type="Proteomes" id="UP000309174"/>
    </source>
</evidence>
<evidence type="ECO:0000313" key="3">
    <source>
        <dbReference type="EMBL" id="TMR02654.1"/>
    </source>
</evidence>
<organism evidence="3 4">
    <name type="scientific">Actinomadura soli</name>
    <dbReference type="NCBI Taxonomy" id="2508997"/>
    <lineage>
        <taxon>Bacteria</taxon>
        <taxon>Bacillati</taxon>
        <taxon>Actinomycetota</taxon>
        <taxon>Actinomycetes</taxon>
        <taxon>Streptosporangiales</taxon>
        <taxon>Thermomonosporaceae</taxon>
        <taxon>Actinomadura</taxon>
    </lineage>
</organism>
<dbReference type="AlphaFoldDB" id="A0A5C4JDX8"/>
<comment type="caution">
    <text evidence="3">The sequence shown here is derived from an EMBL/GenBank/DDBJ whole genome shotgun (WGS) entry which is preliminary data.</text>
</comment>
<keyword evidence="1" id="KW-0812">Transmembrane</keyword>
<dbReference type="InterPro" id="IPR026004">
    <property type="entry name" value="Septum_form"/>
</dbReference>